<evidence type="ECO:0000256" key="2">
    <source>
        <dbReference type="SAM" id="Phobius"/>
    </source>
</evidence>
<evidence type="ECO:0008006" key="5">
    <source>
        <dbReference type="Google" id="ProtNLM"/>
    </source>
</evidence>
<evidence type="ECO:0000256" key="1">
    <source>
        <dbReference type="SAM" id="MobiDB-lite"/>
    </source>
</evidence>
<dbReference type="Proteomes" id="UP001152766">
    <property type="component" value="Unassembled WGS sequence"/>
</dbReference>
<feature type="transmembrane region" description="Helical" evidence="2">
    <location>
        <begin position="435"/>
        <end position="452"/>
    </location>
</feature>
<reference evidence="3" key="1">
    <citation type="submission" date="2019-02" db="EMBL/GenBank/DDBJ databases">
        <title>Draft genome of the type strain Pelomonas aquatica CCUG 52575T.</title>
        <authorList>
            <person name="Gomila M."/>
            <person name="Lalucat J."/>
        </authorList>
    </citation>
    <scope>NUCLEOTIDE SEQUENCE</scope>
    <source>
        <strain evidence="3">CCUG 52575</strain>
    </source>
</reference>
<organism evidence="3 4">
    <name type="scientific">Pelomonas aquatica</name>
    <dbReference type="NCBI Taxonomy" id="431058"/>
    <lineage>
        <taxon>Bacteria</taxon>
        <taxon>Pseudomonadati</taxon>
        <taxon>Pseudomonadota</taxon>
        <taxon>Betaproteobacteria</taxon>
        <taxon>Burkholderiales</taxon>
        <taxon>Sphaerotilaceae</taxon>
        <taxon>Roseateles</taxon>
    </lineage>
</organism>
<protein>
    <recommendedName>
        <fullName evidence="5">TspB protein</fullName>
    </recommendedName>
</protein>
<proteinExistence type="predicted"/>
<comment type="caution">
    <text evidence="3">The sequence shown here is derived from an EMBL/GenBank/DDBJ whole genome shotgun (WGS) entry which is preliminary data.</text>
</comment>
<keyword evidence="2" id="KW-0812">Transmembrane</keyword>
<name>A0A9X4LD35_9BURK</name>
<dbReference type="RefSeq" id="WP_268147019.1">
    <property type="nucleotide sequence ID" value="NZ_JAPPUW010000002.1"/>
</dbReference>
<keyword evidence="4" id="KW-1185">Reference proteome</keyword>
<keyword evidence="2" id="KW-0472">Membrane</keyword>
<feature type="compositionally biased region" description="Low complexity" evidence="1">
    <location>
        <begin position="293"/>
        <end position="317"/>
    </location>
</feature>
<accession>A0A9X4LD35</accession>
<feature type="compositionally biased region" description="Low complexity" evidence="1">
    <location>
        <begin position="338"/>
        <end position="355"/>
    </location>
</feature>
<evidence type="ECO:0000313" key="4">
    <source>
        <dbReference type="Proteomes" id="UP001152766"/>
    </source>
</evidence>
<dbReference type="AlphaFoldDB" id="A0A9X4LD35"/>
<feature type="region of interest" description="Disordered" evidence="1">
    <location>
        <begin position="285"/>
        <end position="317"/>
    </location>
</feature>
<feature type="region of interest" description="Disordered" evidence="1">
    <location>
        <begin position="338"/>
        <end position="365"/>
    </location>
</feature>
<dbReference type="NCBIfam" id="NF041109">
    <property type="entry name" value="VF_TspB_C_term"/>
    <property type="match status" value="1"/>
</dbReference>
<sequence length="455" mass="47110">MNGAPTTVPLPGGGWKVIPPAPGSSPDATRIWLGRMVNGTTSVEEALQIAGRGGAVPARVQQVVKVADAAGAVARCLKAPVVCAAIAAGVAAGAYYFYRKYGVKPDGNGGLVADPGQPQEQHPKYNCGVSPDGKSSFDGTSPEAACKLAIKFYDYDYVDVNGAHRWRVSTLTSCTPTACTFDYSVGSSRPGYPTISDGSTATIPVAQVGTIGLCPAVVNFYDPAYSTPGGPPGPDGLCPTGNYSQPVTVEEAQRRVIVYPPPDDDTALPGALREAVEHGQAVPSTIRTTGPATQTGQPVSTTTTDAKGTSTSTQTPTYSYHYDGDQITYDTTVTTTVINNDGSTSSSSTTTSGPSPDKEPKDPCDLHPERVGCMGLGSPPDDTVKKTQSQLSWQTESLGFGASCPSDLVIQQRTGPAITLTYRDACDTATRLKPLVIAAGALVALLMVTAALRNA</sequence>
<feature type="compositionally biased region" description="Basic and acidic residues" evidence="1">
    <location>
        <begin position="356"/>
        <end position="365"/>
    </location>
</feature>
<keyword evidence="2" id="KW-1133">Transmembrane helix</keyword>
<dbReference type="EMBL" id="SGUG01000003">
    <property type="protein sequence ID" value="MDG0861305.1"/>
    <property type="molecule type" value="Genomic_DNA"/>
</dbReference>
<gene>
    <name evidence="3" type="ORF">EXJ73_02300</name>
</gene>
<evidence type="ECO:0000313" key="3">
    <source>
        <dbReference type="EMBL" id="MDG0861305.1"/>
    </source>
</evidence>